<dbReference type="PANTHER" id="PTHR10491">
    <property type="entry name" value="DTDP-4-DEHYDRORHAMNOSE REDUCTASE"/>
    <property type="match status" value="1"/>
</dbReference>
<gene>
    <name evidence="8" type="ORF">B4U80_00871</name>
</gene>
<dbReference type="GO" id="GO:0048269">
    <property type="term" value="C:methionine adenosyltransferase complex"/>
    <property type="evidence" value="ECO:0007669"/>
    <property type="project" value="TreeGrafter"/>
</dbReference>
<feature type="domain" description="RmlD-like substrate binding" evidence="7">
    <location>
        <begin position="7"/>
        <end position="300"/>
    </location>
</feature>
<sequence length="302" mass="33505">MNAAKRRVVITGASGLLGRTVIKEFNCNGWETLGFAFSRIKPGLINVDINDTSEVSKQLSAFKPDVLINCAAQRFPDKFDENVEQSYNLNVKAAETIAKLCHTSGIHFLQISTDYVFSGNKAPYSESDETDAINNYGKSKADAEKSIVNVTHGKACVLRVPVLYGDEEYVGESAVSALIKDLLNTNTEKLVSDYELRNPSCVDDIASICVQLMNAKINDPDNVSGIYQWCGNETLTKYAMIQTMAKVFNKNADHIKPDPNPSKGSPRPFNTQMLRSRLQSLGIEKHTEFAKAVEKYFKKFIV</sequence>
<dbReference type="EMBL" id="NCKV01001422">
    <property type="protein sequence ID" value="RWS28372.1"/>
    <property type="molecule type" value="Genomic_DNA"/>
</dbReference>
<protein>
    <recommendedName>
        <fullName evidence="3">Methionine adenosyltransferase 2 subunit beta</fullName>
    </recommendedName>
    <alternativeName>
        <fullName evidence="4">Methionine adenosyltransferase II beta</fullName>
    </alternativeName>
</protein>
<evidence type="ECO:0000256" key="4">
    <source>
        <dbReference type="ARBA" id="ARBA00029977"/>
    </source>
</evidence>
<proteinExistence type="inferred from homology"/>
<reference evidence="8 9" key="1">
    <citation type="journal article" date="2018" name="Gigascience">
        <title>Genomes of trombidid mites reveal novel predicted allergens and laterally-transferred genes associated with secondary metabolism.</title>
        <authorList>
            <person name="Dong X."/>
            <person name="Chaisiri K."/>
            <person name="Xia D."/>
            <person name="Armstrong S.D."/>
            <person name="Fang Y."/>
            <person name="Donnelly M.J."/>
            <person name="Kadowaki T."/>
            <person name="McGarry J.W."/>
            <person name="Darby A.C."/>
            <person name="Makepeace B.L."/>
        </authorList>
    </citation>
    <scope>NUCLEOTIDE SEQUENCE [LARGE SCALE GENOMIC DNA]</scope>
    <source>
        <strain evidence="8">UoL-UT</strain>
    </source>
</reference>
<evidence type="ECO:0000313" key="8">
    <source>
        <dbReference type="EMBL" id="RWS28372.1"/>
    </source>
</evidence>
<dbReference type="InterPro" id="IPR005913">
    <property type="entry name" value="dTDP_dehydrorham_reduct"/>
</dbReference>
<dbReference type="PANTHER" id="PTHR10491:SF4">
    <property type="entry name" value="METHIONINE ADENOSYLTRANSFERASE 2 SUBUNIT BETA"/>
    <property type="match status" value="1"/>
</dbReference>
<dbReference type="VEuPathDB" id="VectorBase:LDEU003667"/>
<comment type="similarity">
    <text evidence="2">Belongs to the dTDP-4-dehydrorhamnose reductase family. MAT2B subfamily.</text>
</comment>
<comment type="caution">
    <text evidence="8">The sequence shown here is derived from an EMBL/GenBank/DDBJ whole genome shotgun (WGS) entry which is preliminary data.</text>
</comment>
<evidence type="ECO:0000313" key="9">
    <source>
        <dbReference type="Proteomes" id="UP000288716"/>
    </source>
</evidence>
<evidence type="ECO:0000256" key="1">
    <source>
        <dbReference type="ARBA" id="ARBA00005224"/>
    </source>
</evidence>
<dbReference type="InterPro" id="IPR036291">
    <property type="entry name" value="NAD(P)-bd_dom_sf"/>
</dbReference>
<dbReference type="UniPathway" id="UPA00315">
    <property type="reaction ID" value="UER00080"/>
</dbReference>
<dbReference type="OrthoDB" id="6235964at2759"/>
<evidence type="ECO:0000256" key="5">
    <source>
        <dbReference type="ARBA" id="ARBA00045998"/>
    </source>
</evidence>
<dbReference type="AlphaFoldDB" id="A0A443SLJ7"/>
<dbReference type="Gene3D" id="3.40.50.720">
    <property type="entry name" value="NAD(P)-binding Rossmann-like Domain"/>
    <property type="match status" value="1"/>
</dbReference>
<name>A0A443SLJ7_9ACAR</name>
<evidence type="ECO:0000259" key="7">
    <source>
        <dbReference type="Pfam" id="PF04321"/>
    </source>
</evidence>
<dbReference type="SUPFAM" id="SSF51735">
    <property type="entry name" value="NAD(P)-binding Rossmann-fold domains"/>
    <property type="match status" value="1"/>
</dbReference>
<evidence type="ECO:0000256" key="2">
    <source>
        <dbReference type="ARBA" id="ARBA00008656"/>
    </source>
</evidence>
<dbReference type="CDD" id="cd05254">
    <property type="entry name" value="dTDP_HR_like_SDR_e"/>
    <property type="match status" value="1"/>
</dbReference>
<organism evidence="8 9">
    <name type="scientific">Leptotrombidium deliense</name>
    <dbReference type="NCBI Taxonomy" id="299467"/>
    <lineage>
        <taxon>Eukaryota</taxon>
        <taxon>Metazoa</taxon>
        <taxon>Ecdysozoa</taxon>
        <taxon>Arthropoda</taxon>
        <taxon>Chelicerata</taxon>
        <taxon>Arachnida</taxon>
        <taxon>Acari</taxon>
        <taxon>Acariformes</taxon>
        <taxon>Trombidiformes</taxon>
        <taxon>Prostigmata</taxon>
        <taxon>Anystina</taxon>
        <taxon>Parasitengona</taxon>
        <taxon>Trombiculoidea</taxon>
        <taxon>Trombiculidae</taxon>
        <taxon>Leptotrombidium</taxon>
    </lineage>
</organism>
<dbReference type="GO" id="GO:0048270">
    <property type="term" value="F:methionine adenosyltransferase regulator activity"/>
    <property type="evidence" value="ECO:0007669"/>
    <property type="project" value="TreeGrafter"/>
</dbReference>
<comment type="pathway">
    <text evidence="1">Amino-acid biosynthesis; S-adenosyl-L-methionine biosynthesis; S-adenosyl-L-methionine from L-methionine: step 1/1.</text>
</comment>
<dbReference type="Pfam" id="PF04321">
    <property type="entry name" value="RmlD_sub_bind"/>
    <property type="match status" value="1"/>
</dbReference>
<evidence type="ECO:0000256" key="3">
    <source>
        <dbReference type="ARBA" id="ARBA00021596"/>
    </source>
</evidence>
<accession>A0A443SLJ7</accession>
<dbReference type="GO" id="GO:0006556">
    <property type="term" value="P:S-adenosylmethionine biosynthetic process"/>
    <property type="evidence" value="ECO:0007669"/>
    <property type="project" value="UniProtKB-UniPathway"/>
</dbReference>
<keyword evidence="9" id="KW-1185">Reference proteome</keyword>
<dbReference type="Proteomes" id="UP000288716">
    <property type="component" value="Unassembled WGS sequence"/>
</dbReference>
<dbReference type="STRING" id="299467.A0A443SLJ7"/>
<dbReference type="InterPro" id="IPR029903">
    <property type="entry name" value="RmlD-like-bd"/>
</dbReference>
<evidence type="ECO:0000256" key="6">
    <source>
        <dbReference type="ARBA" id="ARBA00046786"/>
    </source>
</evidence>
<comment type="subunit">
    <text evidence="6">Heterotrimer; composed of a catalytic MAT2A homodimer that binds one regulatory MAT2B chain. Heterohexamer; composed of a central, catalytic MAT2A homotetramer flanked on either side by a regulatory MAT2B chain. NADP binding increases the affinity for MAT2A.</text>
</comment>
<comment type="function">
    <text evidence="5">Regulatory subunit of S-adenosylmethionine synthetase 2, an enzyme that catalyzes the formation of S-adenosylmethionine from methionine and ATP. Regulates MAT2A catalytic activity by changing its kinetic properties, increasing its affinity for L-methionine. Can bind NADP (in vitro).</text>
</comment>